<dbReference type="EMBL" id="BGPR01000804">
    <property type="protein sequence ID" value="GBM36144.1"/>
    <property type="molecule type" value="Genomic_DNA"/>
</dbReference>
<keyword evidence="2" id="KW-1185">Reference proteome</keyword>
<proteinExistence type="predicted"/>
<dbReference type="Proteomes" id="UP000499080">
    <property type="component" value="Unassembled WGS sequence"/>
</dbReference>
<accession>A0A4Y2F950</accession>
<comment type="caution">
    <text evidence="1">The sequence shown here is derived from an EMBL/GenBank/DDBJ whole genome shotgun (WGS) entry which is preliminary data.</text>
</comment>
<organism evidence="1 2">
    <name type="scientific">Araneus ventricosus</name>
    <name type="common">Orbweaver spider</name>
    <name type="synonym">Epeira ventricosa</name>
    <dbReference type="NCBI Taxonomy" id="182803"/>
    <lineage>
        <taxon>Eukaryota</taxon>
        <taxon>Metazoa</taxon>
        <taxon>Ecdysozoa</taxon>
        <taxon>Arthropoda</taxon>
        <taxon>Chelicerata</taxon>
        <taxon>Arachnida</taxon>
        <taxon>Araneae</taxon>
        <taxon>Araneomorphae</taxon>
        <taxon>Entelegynae</taxon>
        <taxon>Araneoidea</taxon>
        <taxon>Araneidae</taxon>
        <taxon>Araneus</taxon>
    </lineage>
</organism>
<protein>
    <submittedName>
        <fullName evidence="1">Uncharacterized protein</fullName>
    </submittedName>
</protein>
<evidence type="ECO:0000313" key="2">
    <source>
        <dbReference type="Proteomes" id="UP000499080"/>
    </source>
</evidence>
<sequence>MAINQTTNYPVPTRAIRVFVNYGPSRLIIGQRGPHNSLHYERLKRRPPVLPGYEPSLEMGPESHITITTPTRGVRTRLLIREHAVSPGGTGFMVTRTRKIWITPPLASGILNDSGRYDSASTEAGVLVARLDPSPRGTYYQLGGGTQSTTITIATGEASSCLLIRQQLISVHSRCLSPWDWLHGKTKRNILRPA</sequence>
<gene>
    <name evidence="1" type="ORF">AVEN_31345_1</name>
</gene>
<dbReference type="AlphaFoldDB" id="A0A4Y2F950"/>
<reference evidence="1 2" key="1">
    <citation type="journal article" date="2019" name="Sci. Rep.">
        <title>Orb-weaving spider Araneus ventricosus genome elucidates the spidroin gene catalogue.</title>
        <authorList>
            <person name="Kono N."/>
            <person name="Nakamura H."/>
            <person name="Ohtoshi R."/>
            <person name="Moran D.A.P."/>
            <person name="Shinohara A."/>
            <person name="Yoshida Y."/>
            <person name="Fujiwara M."/>
            <person name="Mori M."/>
            <person name="Tomita M."/>
            <person name="Arakawa K."/>
        </authorList>
    </citation>
    <scope>NUCLEOTIDE SEQUENCE [LARGE SCALE GENOMIC DNA]</scope>
</reference>
<name>A0A4Y2F950_ARAVE</name>
<evidence type="ECO:0000313" key="1">
    <source>
        <dbReference type="EMBL" id="GBM36144.1"/>
    </source>
</evidence>